<evidence type="ECO:0000313" key="1">
    <source>
        <dbReference type="EMBL" id="QHU14750.1"/>
    </source>
</evidence>
<dbReference type="AlphaFoldDB" id="A0A6C0KDE6"/>
<sequence>MTNTENKKALDVLLRKLCDKLKDDRDSKKRQKIHQNVAPPVLNVNSQIRRLDYQY</sequence>
<protein>
    <submittedName>
        <fullName evidence="1">Uncharacterized protein</fullName>
    </submittedName>
</protein>
<proteinExistence type="predicted"/>
<reference evidence="1" key="1">
    <citation type="journal article" date="2020" name="Nature">
        <title>Giant virus diversity and host interactions through global metagenomics.</title>
        <authorList>
            <person name="Schulz F."/>
            <person name="Roux S."/>
            <person name="Paez-Espino D."/>
            <person name="Jungbluth S."/>
            <person name="Walsh D.A."/>
            <person name="Denef V.J."/>
            <person name="McMahon K.D."/>
            <person name="Konstantinidis K.T."/>
            <person name="Eloe-Fadrosh E.A."/>
            <person name="Kyrpides N.C."/>
            <person name="Woyke T."/>
        </authorList>
    </citation>
    <scope>NUCLEOTIDE SEQUENCE</scope>
    <source>
        <strain evidence="1">GVMAG-S-1102113-126</strain>
    </source>
</reference>
<name>A0A6C0KDE6_9ZZZZ</name>
<organism evidence="1">
    <name type="scientific">viral metagenome</name>
    <dbReference type="NCBI Taxonomy" id="1070528"/>
    <lineage>
        <taxon>unclassified sequences</taxon>
        <taxon>metagenomes</taxon>
        <taxon>organismal metagenomes</taxon>
    </lineage>
</organism>
<accession>A0A6C0KDE6</accession>
<dbReference type="EMBL" id="MN740846">
    <property type="protein sequence ID" value="QHU14750.1"/>
    <property type="molecule type" value="Genomic_DNA"/>
</dbReference>